<proteinExistence type="predicted"/>
<protein>
    <submittedName>
        <fullName evidence="2">Uncharacterized protein</fullName>
    </submittedName>
</protein>
<evidence type="ECO:0000313" key="2">
    <source>
        <dbReference type="EMBL" id="GAA5043664.1"/>
    </source>
</evidence>
<dbReference type="Proteomes" id="UP001501729">
    <property type="component" value="Unassembled WGS sequence"/>
</dbReference>
<organism evidence="2 3">
    <name type="scientific">Haladaptatus pallidirubidus</name>
    <dbReference type="NCBI Taxonomy" id="1008152"/>
    <lineage>
        <taxon>Archaea</taxon>
        <taxon>Methanobacteriati</taxon>
        <taxon>Methanobacteriota</taxon>
        <taxon>Stenosarchaea group</taxon>
        <taxon>Halobacteria</taxon>
        <taxon>Halobacteriales</taxon>
        <taxon>Haladaptataceae</taxon>
        <taxon>Haladaptatus</taxon>
    </lineage>
</organism>
<evidence type="ECO:0000256" key="1">
    <source>
        <dbReference type="SAM" id="Phobius"/>
    </source>
</evidence>
<accession>A0AAV3UDF3</accession>
<feature type="transmembrane region" description="Helical" evidence="1">
    <location>
        <begin position="43"/>
        <end position="64"/>
    </location>
</feature>
<keyword evidence="1" id="KW-1133">Transmembrane helix</keyword>
<keyword evidence="1" id="KW-0812">Transmembrane</keyword>
<comment type="caution">
    <text evidence="2">The sequence shown here is derived from an EMBL/GenBank/DDBJ whole genome shotgun (WGS) entry which is preliminary data.</text>
</comment>
<keyword evidence="3" id="KW-1185">Reference proteome</keyword>
<dbReference type="EMBL" id="BAABKX010000001">
    <property type="protein sequence ID" value="GAA5043664.1"/>
    <property type="molecule type" value="Genomic_DNA"/>
</dbReference>
<evidence type="ECO:0000313" key="3">
    <source>
        <dbReference type="Proteomes" id="UP001501729"/>
    </source>
</evidence>
<reference evidence="2 3" key="1">
    <citation type="journal article" date="2019" name="Int. J. Syst. Evol. Microbiol.">
        <title>The Global Catalogue of Microorganisms (GCM) 10K type strain sequencing project: providing services to taxonomists for standard genome sequencing and annotation.</title>
        <authorList>
            <consortium name="The Broad Institute Genomics Platform"/>
            <consortium name="The Broad Institute Genome Sequencing Center for Infectious Disease"/>
            <person name="Wu L."/>
            <person name="Ma J."/>
        </authorList>
    </citation>
    <scope>NUCLEOTIDE SEQUENCE [LARGE SCALE GENOMIC DNA]</scope>
    <source>
        <strain evidence="2 3">JCM 17504</strain>
    </source>
</reference>
<feature type="transmembrane region" description="Helical" evidence="1">
    <location>
        <begin position="18"/>
        <end position="37"/>
    </location>
</feature>
<dbReference type="GeneID" id="68611424"/>
<sequence length="70" mass="7262">MSIANVISSMTKWLNLKLTGIGAVVFAVIWLLANYSMNVSNPLLSKLSGITAIGLSILAVVDALNGGISD</sequence>
<keyword evidence="1" id="KW-0472">Membrane</keyword>
<dbReference type="RefSeq" id="WP_227775658.1">
    <property type="nucleotide sequence ID" value="NZ_BAABKX010000001.1"/>
</dbReference>
<dbReference type="AlphaFoldDB" id="A0AAV3UDF3"/>
<gene>
    <name evidence="2" type="ORF">GCM10025751_08730</name>
</gene>
<name>A0AAV3UDF3_9EURY</name>